<sequence length="970" mass="96177">EQVTPVGNLTDSGTIGFSDVDLSDTHSISPTITASTGALGSLTASVTTDTTGSGTGGVITWNYSVAASAAEYLGKDETKVEHFTLTLDDGHGGTVDRTIDVTITGTNDAPVLDASKSPVLSSVGSSTGAPTGAVGTLVSALVDFASPSGQVDNVTDADSGALLGIALTGTSGGGTWYYSTNGGTSWLTVGTVSNAQALLLAADANTRVYYQSTTAGTVTNAITFRAWDQTSGTAGSKVDTATNGNAAAFSTATDTANITVTAADTIAPTVTVTSTALGNTVNPTSTSMVTFQFSEAVTGFDPSVISDVTVTRGSLSNITQIDGDTWTATLTRTANGAVKVDVIASSYTDLAGNTGGGGSFGPFPAGVAGEPINLALPEPHSDPSQVVTITVAGVPLGWVLNAGTNNGDGTWTVQTSNPSSLAVTTPADFAGAVVLGISMSWINADGTTGSMYVADNVEAYAPGSPIFAVSADDHLTGSSGHDLFVFAQPIAHDTIHNFDAAADKIDLIGFTGISGFADLVITNDANGNTVITTGAGQTITVLGVDAAALGAGNFVFNEEPHMVNSGTMMIADGAILPLGGVVDNSGTIVLGSTGSETNLEVLVESATVQGGGKVVLSDSSQNIIFGGAASATLVNVDNTISGAGQIGAGQMTLVNHGTIVADGSHALVIDTGSNTVSNSGLLEASGSGGLLVASALDNSGSLWANGGAMTLQQDVSGHGSALISGSGLIEFGAASDVNVGFSDGASGMLALGHAGEFSGTVVGMENGDSLALGDVTFGSGTHGAYTANAAGTAGVLEVSDGVHSVLVTLVGQYSTGDFQLVAGQNGSTQVISHAADSGVVLGGAGNDVLTGTAGNDVIVGGAGSDTLTGGAGSDTFMFLKSDAGAVDQITDFDVRDGGDVLHIGELLAGYNPAEATQFLSLREVDGNTVVSIDRDGAGSLYHMQDLVVLQGVTGLDMTTLLKHVDTNPLP</sequence>
<dbReference type="InterPro" id="IPR050557">
    <property type="entry name" value="RTX_toxin/Mannuronan_C5-epim"/>
</dbReference>
<protein>
    <submittedName>
        <fullName evidence="4">Type I secretion C-terminal target domain (VC_A0849 subclass)</fullName>
    </submittedName>
</protein>
<keyword evidence="2" id="KW-0964">Secreted</keyword>
<dbReference type="PROSITE" id="PS00330">
    <property type="entry name" value="HEMOLYSIN_CALCIUM"/>
    <property type="match status" value="2"/>
</dbReference>
<evidence type="ECO:0000256" key="2">
    <source>
        <dbReference type="ARBA" id="ARBA00022525"/>
    </source>
</evidence>
<dbReference type="STRING" id="1123014.SAMN02745746_03987"/>
<comment type="subcellular location">
    <subcellularLocation>
        <location evidence="1">Secreted</location>
    </subcellularLocation>
</comment>
<dbReference type="Pfam" id="PF19078">
    <property type="entry name" value="Big_12"/>
    <property type="match status" value="1"/>
</dbReference>
<dbReference type="InterPro" id="IPR018511">
    <property type="entry name" value="Hemolysin-typ_Ca-bd_CS"/>
</dbReference>
<proteinExistence type="predicted"/>
<dbReference type="Proteomes" id="UP000192920">
    <property type="component" value="Unassembled WGS sequence"/>
</dbReference>
<evidence type="ECO:0000259" key="3">
    <source>
        <dbReference type="Pfam" id="PF19078"/>
    </source>
</evidence>
<dbReference type="InterPro" id="IPR019960">
    <property type="entry name" value="T1SS_VCA0849"/>
</dbReference>
<evidence type="ECO:0000313" key="5">
    <source>
        <dbReference type="Proteomes" id="UP000192920"/>
    </source>
</evidence>
<feature type="domain" description="Bacterial Ig-like" evidence="3">
    <location>
        <begin position="264"/>
        <end position="358"/>
    </location>
</feature>
<dbReference type="EMBL" id="FXAG01000035">
    <property type="protein sequence ID" value="SMF56116.1"/>
    <property type="molecule type" value="Genomic_DNA"/>
</dbReference>
<dbReference type="GO" id="GO:0005576">
    <property type="term" value="C:extracellular region"/>
    <property type="evidence" value="ECO:0007669"/>
    <property type="project" value="UniProtKB-SubCell"/>
</dbReference>
<dbReference type="AlphaFoldDB" id="A0A1Y6CDQ8"/>
<organism evidence="4 5">
    <name type="scientific">Pseudogulbenkiania subflava DSM 22618</name>
    <dbReference type="NCBI Taxonomy" id="1123014"/>
    <lineage>
        <taxon>Bacteria</taxon>
        <taxon>Pseudomonadati</taxon>
        <taxon>Pseudomonadota</taxon>
        <taxon>Betaproteobacteria</taxon>
        <taxon>Neisseriales</taxon>
        <taxon>Chromobacteriaceae</taxon>
        <taxon>Pseudogulbenkiania</taxon>
    </lineage>
</organism>
<dbReference type="SUPFAM" id="SSF51120">
    <property type="entry name" value="beta-Roll"/>
    <property type="match status" value="2"/>
</dbReference>
<dbReference type="NCBIfam" id="TIGR03661">
    <property type="entry name" value="T1SS_VCA0849"/>
    <property type="match status" value="1"/>
</dbReference>
<dbReference type="Gene3D" id="2.150.10.10">
    <property type="entry name" value="Serralysin-like metalloprotease, C-terminal"/>
    <property type="match status" value="2"/>
</dbReference>
<evidence type="ECO:0000256" key="1">
    <source>
        <dbReference type="ARBA" id="ARBA00004613"/>
    </source>
</evidence>
<dbReference type="GO" id="GO:0005509">
    <property type="term" value="F:calcium ion binding"/>
    <property type="evidence" value="ECO:0007669"/>
    <property type="project" value="InterPro"/>
</dbReference>
<dbReference type="PANTHER" id="PTHR38340:SF1">
    <property type="entry name" value="S-LAYER PROTEIN"/>
    <property type="match status" value="1"/>
</dbReference>
<keyword evidence="5" id="KW-1185">Reference proteome</keyword>
<dbReference type="PANTHER" id="PTHR38340">
    <property type="entry name" value="S-LAYER PROTEIN"/>
    <property type="match status" value="1"/>
</dbReference>
<dbReference type="PRINTS" id="PR00313">
    <property type="entry name" value="CABNDNGRPT"/>
</dbReference>
<dbReference type="InterPro" id="IPR044048">
    <property type="entry name" value="Big_12"/>
</dbReference>
<dbReference type="InterPro" id="IPR001343">
    <property type="entry name" value="Hemolysn_Ca-bd"/>
</dbReference>
<evidence type="ECO:0000313" key="4">
    <source>
        <dbReference type="EMBL" id="SMF56116.1"/>
    </source>
</evidence>
<dbReference type="InterPro" id="IPR011049">
    <property type="entry name" value="Serralysin-like_metalloprot_C"/>
</dbReference>
<dbReference type="Pfam" id="PF00353">
    <property type="entry name" value="HemolysinCabind"/>
    <property type="match status" value="1"/>
</dbReference>
<accession>A0A1Y6CDQ8</accession>
<name>A0A1Y6CDQ8_9NEIS</name>
<gene>
    <name evidence="4" type="ORF">SAMN02745746_03987</name>
</gene>
<reference evidence="5" key="1">
    <citation type="submission" date="2017-04" db="EMBL/GenBank/DDBJ databases">
        <authorList>
            <person name="Varghese N."/>
            <person name="Submissions S."/>
        </authorList>
    </citation>
    <scope>NUCLEOTIDE SEQUENCE [LARGE SCALE GENOMIC DNA]</scope>
    <source>
        <strain evidence="5">DSM 22618</strain>
    </source>
</reference>
<feature type="non-terminal residue" evidence="4">
    <location>
        <position position="1"/>
    </location>
</feature>